<accession>A0A1R2BFS3</accession>
<keyword evidence="1" id="KW-0732">Signal</keyword>
<reference evidence="2 3" key="1">
    <citation type="submission" date="2016-11" db="EMBL/GenBank/DDBJ databases">
        <title>The macronuclear genome of Stentor coeruleus: a giant cell with tiny introns.</title>
        <authorList>
            <person name="Slabodnick M."/>
            <person name="Ruby J.G."/>
            <person name="Reiff S.B."/>
            <person name="Swart E.C."/>
            <person name="Gosai S."/>
            <person name="Prabakaran S."/>
            <person name="Witkowska E."/>
            <person name="Larue G.E."/>
            <person name="Fisher S."/>
            <person name="Freeman R.M."/>
            <person name="Gunawardena J."/>
            <person name="Chu W."/>
            <person name="Stover N.A."/>
            <person name="Gregory B.D."/>
            <person name="Nowacki M."/>
            <person name="Derisi J."/>
            <person name="Roy S.W."/>
            <person name="Marshall W.F."/>
            <person name="Sood P."/>
        </authorList>
    </citation>
    <scope>NUCLEOTIDE SEQUENCE [LARGE SCALE GENOMIC DNA]</scope>
    <source>
        <strain evidence="2">WM001</strain>
    </source>
</reference>
<name>A0A1R2BFS3_9CILI</name>
<evidence type="ECO:0000313" key="2">
    <source>
        <dbReference type="EMBL" id="OMJ75626.1"/>
    </source>
</evidence>
<feature type="chain" id="PRO_5012638971" evidence="1">
    <location>
        <begin position="18"/>
        <end position="98"/>
    </location>
</feature>
<dbReference type="Proteomes" id="UP000187209">
    <property type="component" value="Unassembled WGS sequence"/>
</dbReference>
<feature type="signal peptide" evidence="1">
    <location>
        <begin position="1"/>
        <end position="17"/>
    </location>
</feature>
<dbReference type="EMBL" id="MPUH01000680">
    <property type="protein sequence ID" value="OMJ75626.1"/>
    <property type="molecule type" value="Genomic_DNA"/>
</dbReference>
<evidence type="ECO:0000256" key="1">
    <source>
        <dbReference type="SAM" id="SignalP"/>
    </source>
</evidence>
<evidence type="ECO:0000313" key="3">
    <source>
        <dbReference type="Proteomes" id="UP000187209"/>
    </source>
</evidence>
<dbReference type="AlphaFoldDB" id="A0A1R2BFS3"/>
<keyword evidence="3" id="KW-1185">Reference proteome</keyword>
<proteinExistence type="predicted"/>
<organism evidence="2 3">
    <name type="scientific">Stentor coeruleus</name>
    <dbReference type="NCBI Taxonomy" id="5963"/>
    <lineage>
        <taxon>Eukaryota</taxon>
        <taxon>Sar</taxon>
        <taxon>Alveolata</taxon>
        <taxon>Ciliophora</taxon>
        <taxon>Postciliodesmatophora</taxon>
        <taxon>Heterotrichea</taxon>
        <taxon>Heterotrichida</taxon>
        <taxon>Stentoridae</taxon>
        <taxon>Stentor</taxon>
    </lineage>
</organism>
<gene>
    <name evidence="2" type="ORF">SteCoe_25217</name>
</gene>
<comment type="caution">
    <text evidence="2">The sequence shown here is derived from an EMBL/GenBank/DDBJ whole genome shotgun (WGS) entry which is preliminary data.</text>
</comment>
<protein>
    <submittedName>
        <fullName evidence="2">Uncharacterized protein</fullName>
    </submittedName>
</protein>
<sequence length="98" mass="10545">MVLKAITILLIANICLGQDPTLYGMISKSGLNYNQVMAWSDDLWTEVESGILTPDQAQAMFLDETGLTVFDFLVRTGEIKVAVEAGLIPAEALAAKNG</sequence>